<organism evidence="7 8">
    <name type="scientific">Arthrobacter liuii</name>
    <dbReference type="NCBI Taxonomy" id="1476996"/>
    <lineage>
        <taxon>Bacteria</taxon>
        <taxon>Bacillati</taxon>
        <taxon>Actinomycetota</taxon>
        <taxon>Actinomycetes</taxon>
        <taxon>Micrococcales</taxon>
        <taxon>Micrococcaceae</taxon>
        <taxon>Arthrobacter</taxon>
    </lineage>
</organism>
<proteinExistence type="inferred from homology"/>
<comment type="caution">
    <text evidence="7">The sequence shown here is derived from an EMBL/GenBank/DDBJ whole genome shotgun (WGS) entry which is preliminary data.</text>
</comment>
<dbReference type="PANTHER" id="PTHR43761">
    <property type="entry name" value="D-ISOMER SPECIFIC 2-HYDROXYACID DEHYDROGENASE FAMILY PROTEIN (AFU_ORTHOLOGUE AFUA_1G13630)"/>
    <property type="match status" value="1"/>
</dbReference>
<evidence type="ECO:0000256" key="1">
    <source>
        <dbReference type="ARBA" id="ARBA00005854"/>
    </source>
</evidence>
<dbReference type="PROSITE" id="PS00671">
    <property type="entry name" value="D_2_HYDROXYACID_DH_3"/>
    <property type="match status" value="1"/>
</dbReference>
<dbReference type="Pfam" id="PF00389">
    <property type="entry name" value="2-Hacid_dh"/>
    <property type="match status" value="1"/>
</dbReference>
<keyword evidence="2 4" id="KW-0560">Oxidoreductase</keyword>
<dbReference type="InterPro" id="IPR029753">
    <property type="entry name" value="D-isomer_DH_CS"/>
</dbReference>
<dbReference type="Pfam" id="PF02826">
    <property type="entry name" value="2-Hacid_dh_C"/>
    <property type="match status" value="1"/>
</dbReference>
<sequence>MKVLLTDQVFPSVEIERILLSEAGHELVIATSEKEARQHLVDADAVLTTYHPLPADVLATMRRAKIIARYGIGVDNIDLAAAESRGITVTNVPDYCVEEVAEHAVAMALTIHRRLQDADAAARRGDWGVSSVRPIHRLSTLTAGFLGYGRIGRKVAATMATFGCRIIAHDPYAPQLPASVTAVSLDELLAQSDLLFLHAPLTPDTRGIIDADAITRMRPKAIVINVARGPLVVLEDLLAALRDRRLGGAGLDTFPVEPVDSELLTDIPNLLVSPHAAYYSEEALKESQRKALGQVIKVLAGQKADYALAGS</sequence>
<keyword evidence="8" id="KW-1185">Reference proteome</keyword>
<accession>A0ABQ2B1S3</accession>
<evidence type="ECO:0000259" key="5">
    <source>
        <dbReference type="Pfam" id="PF00389"/>
    </source>
</evidence>
<dbReference type="InterPro" id="IPR006139">
    <property type="entry name" value="D-isomer_2_OHA_DH_cat_dom"/>
</dbReference>
<dbReference type="InterPro" id="IPR006140">
    <property type="entry name" value="D-isomer_DH_NAD-bd"/>
</dbReference>
<evidence type="ECO:0000313" key="7">
    <source>
        <dbReference type="EMBL" id="GGI01481.1"/>
    </source>
</evidence>
<dbReference type="SUPFAM" id="SSF52283">
    <property type="entry name" value="Formate/glycerate dehydrogenase catalytic domain-like"/>
    <property type="match status" value="1"/>
</dbReference>
<evidence type="ECO:0000313" key="8">
    <source>
        <dbReference type="Proteomes" id="UP000643279"/>
    </source>
</evidence>
<feature type="domain" description="D-isomer specific 2-hydroxyacid dehydrogenase NAD-binding" evidence="6">
    <location>
        <begin position="105"/>
        <end position="277"/>
    </location>
</feature>
<feature type="domain" description="D-isomer specific 2-hydroxyacid dehydrogenase catalytic" evidence="5">
    <location>
        <begin position="19"/>
        <end position="306"/>
    </location>
</feature>
<dbReference type="Proteomes" id="UP000643279">
    <property type="component" value="Unassembled WGS sequence"/>
</dbReference>
<dbReference type="RefSeq" id="WP_188573365.1">
    <property type="nucleotide sequence ID" value="NZ_BMFW01000034.1"/>
</dbReference>
<reference evidence="8" key="1">
    <citation type="journal article" date="2019" name="Int. J. Syst. Evol. Microbiol.">
        <title>The Global Catalogue of Microorganisms (GCM) 10K type strain sequencing project: providing services to taxonomists for standard genome sequencing and annotation.</title>
        <authorList>
            <consortium name="The Broad Institute Genomics Platform"/>
            <consortium name="The Broad Institute Genome Sequencing Center for Infectious Disease"/>
            <person name="Wu L."/>
            <person name="Ma J."/>
        </authorList>
    </citation>
    <scope>NUCLEOTIDE SEQUENCE [LARGE SCALE GENOMIC DNA]</scope>
    <source>
        <strain evidence="8">CGMCC 1.12778</strain>
    </source>
</reference>
<dbReference type="InterPro" id="IPR036291">
    <property type="entry name" value="NAD(P)-bd_dom_sf"/>
</dbReference>
<evidence type="ECO:0000259" key="6">
    <source>
        <dbReference type="Pfam" id="PF02826"/>
    </source>
</evidence>
<keyword evidence="3" id="KW-0520">NAD</keyword>
<dbReference type="CDD" id="cd05299">
    <property type="entry name" value="CtBP_dh"/>
    <property type="match status" value="1"/>
</dbReference>
<dbReference type="PANTHER" id="PTHR43761:SF1">
    <property type="entry name" value="D-ISOMER SPECIFIC 2-HYDROXYACID DEHYDROGENASE CATALYTIC DOMAIN-CONTAINING PROTEIN-RELATED"/>
    <property type="match status" value="1"/>
</dbReference>
<name>A0ABQ2B1S3_9MICC</name>
<dbReference type="SUPFAM" id="SSF51735">
    <property type="entry name" value="NAD(P)-binding Rossmann-fold domains"/>
    <property type="match status" value="1"/>
</dbReference>
<evidence type="ECO:0000256" key="3">
    <source>
        <dbReference type="ARBA" id="ARBA00023027"/>
    </source>
</evidence>
<dbReference type="InterPro" id="IPR050418">
    <property type="entry name" value="D-iso_2-hydroxyacid_DH_PdxB"/>
</dbReference>
<gene>
    <name evidence="7" type="ORF">GCM10007170_41020</name>
</gene>
<comment type="similarity">
    <text evidence="1 4">Belongs to the D-isomer specific 2-hydroxyacid dehydrogenase family.</text>
</comment>
<protein>
    <submittedName>
        <fullName evidence="7">D-isomer specific 2-hydroxyacid dehydrogenase family protein</fullName>
    </submittedName>
</protein>
<dbReference type="Gene3D" id="3.40.50.720">
    <property type="entry name" value="NAD(P)-binding Rossmann-like Domain"/>
    <property type="match status" value="2"/>
</dbReference>
<evidence type="ECO:0000256" key="2">
    <source>
        <dbReference type="ARBA" id="ARBA00023002"/>
    </source>
</evidence>
<dbReference type="EMBL" id="BMFW01000034">
    <property type="protein sequence ID" value="GGI01481.1"/>
    <property type="molecule type" value="Genomic_DNA"/>
</dbReference>
<dbReference type="InterPro" id="IPR043322">
    <property type="entry name" value="CtBP"/>
</dbReference>
<evidence type="ECO:0000256" key="4">
    <source>
        <dbReference type="RuleBase" id="RU003719"/>
    </source>
</evidence>